<feature type="region of interest" description="Disordered" evidence="6">
    <location>
        <begin position="26"/>
        <end position="46"/>
    </location>
</feature>
<dbReference type="SUPFAM" id="SSF52540">
    <property type="entry name" value="P-loop containing nucleoside triphosphate hydrolases"/>
    <property type="match status" value="1"/>
</dbReference>
<dbReference type="Proteomes" id="UP000001640">
    <property type="component" value="Chromosome 3"/>
</dbReference>
<comment type="similarity">
    <text evidence="1">Belongs to the DNA mismatch repair MutS family.</text>
</comment>
<dbReference type="RefSeq" id="XP_003675758.1">
    <property type="nucleotide sequence ID" value="XM_003675710.1"/>
</dbReference>
<dbReference type="GO" id="GO:0000228">
    <property type="term" value="C:nuclear chromosome"/>
    <property type="evidence" value="ECO:0007669"/>
    <property type="project" value="EnsemblFungi"/>
</dbReference>
<dbReference type="InterPro" id="IPR036678">
    <property type="entry name" value="MutS_con_dom_sf"/>
</dbReference>
<dbReference type="STRING" id="1064592.G0VD32"/>
<dbReference type="InterPro" id="IPR011184">
    <property type="entry name" value="DNA_mismatch_repair_Msh2"/>
</dbReference>
<dbReference type="Pfam" id="PF05192">
    <property type="entry name" value="MutS_III"/>
    <property type="match status" value="1"/>
</dbReference>
<evidence type="ECO:0000256" key="4">
    <source>
        <dbReference type="ARBA" id="ARBA00023125"/>
    </source>
</evidence>
<dbReference type="Pfam" id="PF05190">
    <property type="entry name" value="MutS_IV"/>
    <property type="match status" value="1"/>
</dbReference>
<dbReference type="InterPro" id="IPR007860">
    <property type="entry name" value="DNA_mmatch_repair_MutS_con_dom"/>
</dbReference>
<evidence type="ECO:0000313" key="9">
    <source>
        <dbReference type="Proteomes" id="UP000001640"/>
    </source>
</evidence>
<dbReference type="HOGENOM" id="CLU_002472_7_3_1"/>
<dbReference type="SUPFAM" id="SSF48334">
    <property type="entry name" value="DNA repair protein MutS, domain III"/>
    <property type="match status" value="1"/>
</dbReference>
<dbReference type="PANTHER" id="PTHR11361">
    <property type="entry name" value="DNA MISMATCH REPAIR PROTEIN MUTS FAMILY MEMBER"/>
    <property type="match status" value="1"/>
</dbReference>
<gene>
    <name evidence="8" type="primary">NCAS0C04040</name>
    <name evidence="8" type="ordered locus">NCAS_0C04040</name>
</gene>
<dbReference type="GO" id="GO:0006298">
    <property type="term" value="P:mismatch repair"/>
    <property type="evidence" value="ECO:0007669"/>
    <property type="project" value="InterPro"/>
</dbReference>
<dbReference type="AlphaFoldDB" id="G0VD32"/>
<dbReference type="GO" id="GO:1990391">
    <property type="term" value="C:DNA repair complex"/>
    <property type="evidence" value="ECO:0007669"/>
    <property type="project" value="EnsemblFungi"/>
</dbReference>
<dbReference type="GO" id="GO:0000403">
    <property type="term" value="F:Y-form DNA binding"/>
    <property type="evidence" value="ECO:0007669"/>
    <property type="project" value="EnsemblFungi"/>
</dbReference>
<dbReference type="SMART" id="SM00533">
    <property type="entry name" value="MUTSd"/>
    <property type="match status" value="1"/>
</dbReference>
<keyword evidence="3" id="KW-0067">ATP-binding</keyword>
<reference key="2">
    <citation type="submission" date="2011-08" db="EMBL/GenBank/DDBJ databases">
        <title>Genome sequence of Naumovozyma castellii.</title>
        <authorList>
            <person name="Gordon J.L."/>
            <person name="Armisen D."/>
            <person name="Proux-Wera E."/>
            <person name="OhEigeartaigh S.S."/>
            <person name="Byrne K.P."/>
            <person name="Wolfe K.H."/>
        </authorList>
    </citation>
    <scope>NUCLEOTIDE SEQUENCE</scope>
    <source>
        <strain>Type strain:CBS 4309</strain>
    </source>
</reference>
<dbReference type="PIRSF" id="PIRSF005813">
    <property type="entry name" value="MSH2"/>
    <property type="match status" value="1"/>
</dbReference>
<dbReference type="GO" id="GO:0007131">
    <property type="term" value="P:reciprocal meiotic recombination"/>
    <property type="evidence" value="ECO:0007669"/>
    <property type="project" value="EnsemblFungi"/>
</dbReference>
<sequence length="881" mass="100082">MDSSDISSFIVANCFDQESFNNHGGLLATGKKSKGSSNSTSMEEPIRNQKSSYFDCDTNRNYLKNNKRRCVSSLSDVQSRLTSVLPTRGTPNTSTIRNLTNLPDRTICCIYHIPKDVDTRVGLCFLKYTTGEMILSEFMDSQIFIRTMHKIHIYQPTEIILPSSSLFPTVSKLATIIKLNISETVKISEASSKYFNSQDGISVIKNYVIDKDREKTIIEELIDKSYALSASAASIAYTDDLIAKSSNDALFNFRKLRIRYEGTENTMLIDPKTINGLELVENIIDKRGMSFWKFLNTTCTKMGERSLRNNILQPLTDEKSIIMRQEAVKELQGDEKLLEQLRKHMKVYQDLDRIFVKLLSVNHNAIKAEQKINYVILLKDSLITTQRLKAILEPIEFESRLLQEVKKIFFNESITEIEQCINKYINEDCIWASSNLELKNQQTYAVNDSANSLLEISRQLYKNLMNDIMEEIEGLSKEFDLPLDYSFDSNRGFFLKIKKGEINDLNSLPNEFINKISKKNFIECCTLNIMKMNVRLKEIILEISSISEQVVLELLNEVVKYLSILFMISEAVSILDLLCSFAFKSFKENYCFPKFSTNLFLRQSRHPILETLIKGFVPNDIVSTKTSSAVQIITGCNRSGKSVYLKQLPLLCIMSQIGSPVPAESAIVPIYKKVHARVCNDTMEMNSSTFSFEMKEMAYFLDDTDQDTLLIIDELGRGSSIGDGFSISLAITEHLIGTKGTVLLSTHFEAIPSILVTRPNVLHLHMQSRNLPDNSIRMSYTVGGHASNIVNNAIKMVSPYFDPHIIEKAYIISVLLKKIEDGSTRGTLTDIERKENLETSKQMKKIHIIVEVLKEVMTGNEPISLASLKAIQTDFIDTFRE</sequence>
<dbReference type="GO" id="GO:0140664">
    <property type="term" value="F:ATP-dependent DNA damage sensor activity"/>
    <property type="evidence" value="ECO:0007669"/>
    <property type="project" value="InterPro"/>
</dbReference>
<dbReference type="InterPro" id="IPR045076">
    <property type="entry name" value="MutS"/>
</dbReference>
<reference evidence="8 9" key="1">
    <citation type="journal article" date="2011" name="Proc. Natl. Acad. Sci. U.S.A.">
        <title>Evolutionary erosion of yeast sex chromosomes by mating-type switching accidents.</title>
        <authorList>
            <person name="Gordon J.L."/>
            <person name="Armisen D."/>
            <person name="Proux-Wera E."/>
            <person name="Oheigeartaigh S.S."/>
            <person name="Byrne K.P."/>
            <person name="Wolfe K.H."/>
        </authorList>
    </citation>
    <scope>NUCLEOTIDE SEQUENCE [LARGE SCALE GENOMIC DNA]</scope>
    <source>
        <strain evidence="9">ATCC 76901 / BCRC 22586 / CBS 4309 / NBRC 1992 / NRRL Y-12630</strain>
    </source>
</reference>
<dbReference type="OMA" id="KMTMLYK"/>
<dbReference type="Gene3D" id="1.10.1420.10">
    <property type="match status" value="2"/>
</dbReference>
<dbReference type="InterPro" id="IPR007861">
    <property type="entry name" value="DNA_mismatch_repair_MutS_clamp"/>
</dbReference>
<keyword evidence="5" id="KW-0469">Meiosis</keyword>
<dbReference type="GO" id="GO:0005524">
    <property type="term" value="F:ATP binding"/>
    <property type="evidence" value="ECO:0007669"/>
    <property type="project" value="UniProtKB-KW"/>
</dbReference>
<evidence type="ECO:0000259" key="7">
    <source>
        <dbReference type="PROSITE" id="PS00486"/>
    </source>
</evidence>
<evidence type="ECO:0000256" key="2">
    <source>
        <dbReference type="ARBA" id="ARBA00022741"/>
    </source>
</evidence>
<proteinExistence type="inferred from homology"/>
<dbReference type="Gene3D" id="3.40.50.300">
    <property type="entry name" value="P-loop containing nucleotide triphosphate hydrolases"/>
    <property type="match status" value="1"/>
</dbReference>
<dbReference type="Pfam" id="PF00488">
    <property type="entry name" value="MutS_V"/>
    <property type="match status" value="1"/>
</dbReference>
<dbReference type="GO" id="GO:0000400">
    <property type="term" value="F:four-way junction DNA binding"/>
    <property type="evidence" value="ECO:0007669"/>
    <property type="project" value="EnsemblFungi"/>
</dbReference>
<dbReference type="FunCoup" id="G0VD32">
    <property type="interactions" value="415"/>
</dbReference>
<dbReference type="PANTHER" id="PTHR11361:SF21">
    <property type="entry name" value="MUTS PROTEIN HOMOLOG 4"/>
    <property type="match status" value="1"/>
</dbReference>
<organism evidence="8 9">
    <name type="scientific">Naumovozyma castellii</name>
    <name type="common">Yeast</name>
    <name type="synonym">Saccharomyces castellii</name>
    <dbReference type="NCBI Taxonomy" id="27288"/>
    <lineage>
        <taxon>Eukaryota</taxon>
        <taxon>Fungi</taxon>
        <taxon>Dikarya</taxon>
        <taxon>Ascomycota</taxon>
        <taxon>Saccharomycotina</taxon>
        <taxon>Saccharomycetes</taxon>
        <taxon>Saccharomycetales</taxon>
        <taxon>Saccharomycetaceae</taxon>
        <taxon>Naumovozyma</taxon>
    </lineage>
</organism>
<dbReference type="InterPro" id="IPR000432">
    <property type="entry name" value="DNA_mismatch_repair_MutS_C"/>
</dbReference>
<evidence type="ECO:0000256" key="5">
    <source>
        <dbReference type="ARBA" id="ARBA00023254"/>
    </source>
</evidence>
<protein>
    <recommendedName>
        <fullName evidence="7">DNA mismatch repair proteins mutS family domain-containing protein</fullName>
    </recommendedName>
</protein>
<dbReference type="GO" id="GO:0062037">
    <property type="term" value="F:D-loop DNA binding"/>
    <property type="evidence" value="ECO:0007669"/>
    <property type="project" value="EnsemblFungi"/>
</dbReference>
<keyword evidence="4" id="KW-0238">DNA-binding</keyword>
<dbReference type="InParanoid" id="G0VD32"/>
<dbReference type="GO" id="GO:0062128">
    <property type="term" value="C:MutSgamma complex"/>
    <property type="evidence" value="ECO:0007669"/>
    <property type="project" value="EnsemblFungi"/>
</dbReference>
<keyword evidence="2" id="KW-0547">Nucleotide-binding</keyword>
<dbReference type="EMBL" id="HE576754">
    <property type="protein sequence ID" value="CCC69394.1"/>
    <property type="molecule type" value="Genomic_DNA"/>
</dbReference>
<evidence type="ECO:0000256" key="6">
    <source>
        <dbReference type="SAM" id="MobiDB-lite"/>
    </source>
</evidence>
<accession>G0VD32</accession>
<dbReference type="GeneID" id="96902975"/>
<dbReference type="OrthoDB" id="276261at2759"/>
<dbReference type="eggNOG" id="KOG0220">
    <property type="taxonomic scope" value="Eukaryota"/>
</dbReference>
<name>G0VD32_NAUCA</name>
<dbReference type="KEGG" id="ncs:NCAS_0C04040"/>
<dbReference type="PROSITE" id="PS00486">
    <property type="entry name" value="DNA_MISMATCH_REPAIR_2"/>
    <property type="match status" value="1"/>
</dbReference>
<dbReference type="SMART" id="SM00534">
    <property type="entry name" value="MUTSac"/>
    <property type="match status" value="1"/>
</dbReference>
<dbReference type="Gene3D" id="3.30.420.110">
    <property type="entry name" value="MutS, connector domain"/>
    <property type="match status" value="1"/>
</dbReference>
<dbReference type="InterPro" id="IPR036187">
    <property type="entry name" value="DNA_mismatch_repair_MutS_sf"/>
</dbReference>
<dbReference type="InterPro" id="IPR027417">
    <property type="entry name" value="P-loop_NTPase"/>
</dbReference>
<feature type="domain" description="DNA mismatch repair proteins mutS family" evidence="7">
    <location>
        <begin position="708"/>
        <end position="724"/>
    </location>
</feature>
<keyword evidence="9" id="KW-1185">Reference proteome</keyword>
<evidence type="ECO:0000256" key="3">
    <source>
        <dbReference type="ARBA" id="ARBA00022840"/>
    </source>
</evidence>
<dbReference type="InterPro" id="IPR007696">
    <property type="entry name" value="DNA_mismatch_repair_MutS_core"/>
</dbReference>
<dbReference type="SUPFAM" id="SSF53150">
    <property type="entry name" value="DNA repair protein MutS, domain II"/>
    <property type="match status" value="1"/>
</dbReference>
<evidence type="ECO:0000313" key="8">
    <source>
        <dbReference type="EMBL" id="CCC69394.1"/>
    </source>
</evidence>
<evidence type="ECO:0000256" key="1">
    <source>
        <dbReference type="ARBA" id="ARBA00006271"/>
    </source>
</evidence>
<dbReference type="GO" id="GO:0030983">
    <property type="term" value="F:mismatched DNA binding"/>
    <property type="evidence" value="ECO:0007669"/>
    <property type="project" value="InterPro"/>
</dbReference>
<dbReference type="Pfam" id="PF05188">
    <property type="entry name" value="MutS_II"/>
    <property type="match status" value="1"/>
</dbReference>